<dbReference type="CDD" id="cd09874">
    <property type="entry name" value="PIN_MT3492-like"/>
    <property type="match status" value="1"/>
</dbReference>
<evidence type="ECO:0000256" key="1">
    <source>
        <dbReference type="ARBA" id="ARBA00022649"/>
    </source>
</evidence>
<reference evidence="8" key="1">
    <citation type="submission" date="2022-08" db="EMBL/GenBank/DDBJ databases">
        <authorList>
            <person name="Deng Y."/>
            <person name="Han X.-F."/>
            <person name="Zhang Y.-Q."/>
        </authorList>
    </citation>
    <scope>NUCLEOTIDE SEQUENCE</scope>
    <source>
        <strain evidence="8">CPCC 203386</strain>
    </source>
</reference>
<feature type="binding site" evidence="6">
    <location>
        <position position="93"/>
    </location>
    <ligand>
        <name>Mg(2+)</name>
        <dbReference type="ChEBI" id="CHEBI:18420"/>
    </ligand>
</feature>
<protein>
    <recommendedName>
        <fullName evidence="6">Ribonuclease VapC</fullName>
        <shortName evidence="6">RNase VapC</shortName>
        <ecNumber evidence="6">3.1.-.-</ecNumber>
    </recommendedName>
    <alternativeName>
        <fullName evidence="6">Toxin VapC</fullName>
    </alternativeName>
</protein>
<dbReference type="Pfam" id="PF01850">
    <property type="entry name" value="PIN"/>
    <property type="match status" value="1"/>
</dbReference>
<evidence type="ECO:0000256" key="5">
    <source>
        <dbReference type="ARBA" id="ARBA00022842"/>
    </source>
</evidence>
<keyword evidence="1 6" id="KW-1277">Toxin-antitoxin system</keyword>
<comment type="similarity">
    <text evidence="6">Belongs to the PINc/VapC protein family.</text>
</comment>
<organism evidence="8 9">
    <name type="scientific">Herbiconiux daphne</name>
    <dbReference type="NCBI Taxonomy" id="2970914"/>
    <lineage>
        <taxon>Bacteria</taxon>
        <taxon>Bacillati</taxon>
        <taxon>Actinomycetota</taxon>
        <taxon>Actinomycetes</taxon>
        <taxon>Micrococcales</taxon>
        <taxon>Microbacteriaceae</taxon>
        <taxon>Herbiconiux</taxon>
    </lineage>
</organism>
<accession>A0ABT2H3Q8</accession>
<feature type="binding site" evidence="6">
    <location>
        <position position="5"/>
    </location>
    <ligand>
        <name>Mg(2+)</name>
        <dbReference type="ChEBI" id="CHEBI:18420"/>
    </ligand>
</feature>
<evidence type="ECO:0000256" key="2">
    <source>
        <dbReference type="ARBA" id="ARBA00022722"/>
    </source>
</evidence>
<keyword evidence="9" id="KW-1185">Reference proteome</keyword>
<keyword evidence="6" id="KW-0800">Toxin</keyword>
<dbReference type="RefSeq" id="WP_259539430.1">
    <property type="nucleotide sequence ID" value="NZ_JANLCJ010000004.1"/>
</dbReference>
<dbReference type="EC" id="3.1.-.-" evidence="6"/>
<dbReference type="EMBL" id="JANLCJ010000004">
    <property type="protein sequence ID" value="MCS5734567.1"/>
    <property type="molecule type" value="Genomic_DNA"/>
</dbReference>
<evidence type="ECO:0000259" key="7">
    <source>
        <dbReference type="Pfam" id="PF01850"/>
    </source>
</evidence>
<keyword evidence="4 6" id="KW-0378">Hydrolase</keyword>
<gene>
    <name evidence="6" type="primary">vapC</name>
    <name evidence="8" type="ORF">N1032_12550</name>
</gene>
<feature type="domain" description="PIN" evidence="7">
    <location>
        <begin position="2"/>
        <end position="119"/>
    </location>
</feature>
<keyword evidence="3 6" id="KW-0479">Metal-binding</keyword>
<dbReference type="SUPFAM" id="SSF88723">
    <property type="entry name" value="PIN domain-like"/>
    <property type="match status" value="1"/>
</dbReference>
<proteinExistence type="inferred from homology"/>
<dbReference type="InterPro" id="IPR029060">
    <property type="entry name" value="PIN-like_dom_sf"/>
</dbReference>
<keyword evidence="5 6" id="KW-0460">Magnesium</keyword>
<dbReference type="InterPro" id="IPR002716">
    <property type="entry name" value="PIN_dom"/>
</dbReference>
<dbReference type="InterPro" id="IPR022907">
    <property type="entry name" value="VapC_family"/>
</dbReference>
<comment type="function">
    <text evidence="6">Toxic component of a toxin-antitoxin (TA) system. An RNase.</text>
</comment>
<comment type="caution">
    <text evidence="8">The sequence shown here is derived from an EMBL/GenBank/DDBJ whole genome shotgun (WGS) entry which is preliminary data.</text>
</comment>
<evidence type="ECO:0000313" key="8">
    <source>
        <dbReference type="EMBL" id="MCS5734567.1"/>
    </source>
</evidence>
<dbReference type="Proteomes" id="UP001165586">
    <property type="component" value="Unassembled WGS sequence"/>
</dbReference>
<evidence type="ECO:0000256" key="4">
    <source>
        <dbReference type="ARBA" id="ARBA00022801"/>
    </source>
</evidence>
<keyword evidence="2 6" id="KW-0540">Nuclease</keyword>
<sequence length="127" mass="14198">MIYVDTNILVYLVESRSERGDAIRQRFAEMSAEVAISPLVVLECRVAPLRRGDVVLARRYDRLFESLTMLEIGPEIYRAAAQLRATHGLSTIDAIHLATAQFHLCDGFWTHDARLARAASGLTVEVV</sequence>
<evidence type="ECO:0000256" key="3">
    <source>
        <dbReference type="ARBA" id="ARBA00022723"/>
    </source>
</evidence>
<evidence type="ECO:0000313" key="9">
    <source>
        <dbReference type="Proteomes" id="UP001165586"/>
    </source>
</evidence>
<name>A0ABT2H3Q8_9MICO</name>
<dbReference type="HAMAP" id="MF_00265">
    <property type="entry name" value="VapC_Nob1"/>
    <property type="match status" value="1"/>
</dbReference>
<evidence type="ECO:0000256" key="6">
    <source>
        <dbReference type="HAMAP-Rule" id="MF_00265"/>
    </source>
</evidence>
<comment type="cofactor">
    <cofactor evidence="6">
        <name>Mg(2+)</name>
        <dbReference type="ChEBI" id="CHEBI:18420"/>
    </cofactor>
</comment>
<dbReference type="Gene3D" id="3.40.50.1010">
    <property type="entry name" value="5'-nuclease"/>
    <property type="match status" value="1"/>
</dbReference>